<dbReference type="OrthoDB" id="2890343at2"/>
<protein>
    <submittedName>
        <fullName evidence="1">Uncharacterized protein</fullName>
    </submittedName>
</protein>
<dbReference type="AlphaFoldDB" id="A0A5J5HNJ5"/>
<comment type="caution">
    <text evidence="1">The sequence shown here is derived from an EMBL/GenBank/DDBJ whole genome shotgun (WGS) entry which is preliminary data.</text>
</comment>
<reference evidence="1 2" key="1">
    <citation type="submission" date="2019-09" db="EMBL/GenBank/DDBJ databases">
        <title>Whole genome sequences of isolates from the Mars Exploration Rovers.</title>
        <authorList>
            <person name="Seuylemezian A."/>
            <person name="Vaishampayan P."/>
        </authorList>
    </citation>
    <scope>NUCLEOTIDE SEQUENCE [LARGE SCALE GENOMIC DNA]</scope>
    <source>
        <strain evidence="1 2">MER_TA_151</strain>
    </source>
</reference>
<organism evidence="1 2">
    <name type="scientific">Niallia endozanthoxylica</name>
    <dbReference type="NCBI Taxonomy" id="2036016"/>
    <lineage>
        <taxon>Bacteria</taxon>
        <taxon>Bacillati</taxon>
        <taxon>Bacillota</taxon>
        <taxon>Bacilli</taxon>
        <taxon>Bacillales</taxon>
        <taxon>Bacillaceae</taxon>
        <taxon>Niallia</taxon>
    </lineage>
</organism>
<name>A0A5J5HNJ5_9BACI</name>
<evidence type="ECO:0000313" key="1">
    <source>
        <dbReference type="EMBL" id="KAA9021812.1"/>
    </source>
</evidence>
<dbReference type="Proteomes" id="UP000326671">
    <property type="component" value="Unassembled WGS sequence"/>
</dbReference>
<dbReference type="EMBL" id="VYKL01000026">
    <property type="protein sequence ID" value="KAA9021812.1"/>
    <property type="molecule type" value="Genomic_DNA"/>
</dbReference>
<accession>A0A5J5HNJ5</accession>
<gene>
    <name evidence="1" type="ORF">F4V44_17740</name>
</gene>
<evidence type="ECO:0000313" key="2">
    <source>
        <dbReference type="Proteomes" id="UP000326671"/>
    </source>
</evidence>
<dbReference type="RefSeq" id="WP_150441338.1">
    <property type="nucleotide sequence ID" value="NZ_VYKL01000026.1"/>
</dbReference>
<keyword evidence="2" id="KW-1185">Reference proteome</keyword>
<sequence length="73" mass="8507">MDLRNNMEFEIKSSFIPNFSNSDTLRIIEVTDASVVIQMDNSGCRGVFPKDSFNYWIRKNSLIQINDREEKTS</sequence>
<proteinExistence type="predicted"/>